<feature type="region of interest" description="Disordered" evidence="1">
    <location>
        <begin position="1"/>
        <end position="27"/>
    </location>
</feature>
<proteinExistence type="predicted"/>
<dbReference type="PIRSF" id="PIRSF026631">
    <property type="entry name" value="UCP026631"/>
    <property type="match status" value="1"/>
</dbReference>
<feature type="transmembrane region" description="Helical" evidence="2">
    <location>
        <begin position="38"/>
        <end position="60"/>
    </location>
</feature>
<dbReference type="PANTHER" id="PTHR34473:SF2">
    <property type="entry name" value="UPF0699 TRANSMEMBRANE PROTEIN YDBT"/>
    <property type="match status" value="1"/>
</dbReference>
<reference evidence="4 5" key="1">
    <citation type="submission" date="2020-08" db="EMBL/GenBank/DDBJ databases">
        <title>Sequencing the genomes of 1000 actinobacteria strains.</title>
        <authorList>
            <person name="Klenk H.-P."/>
        </authorList>
    </citation>
    <scope>NUCLEOTIDE SEQUENCE [LARGE SCALE GENOMIC DNA]</scope>
    <source>
        <strain evidence="4 5">DSM 44593</strain>
    </source>
</reference>
<evidence type="ECO:0000256" key="2">
    <source>
        <dbReference type="SAM" id="Phobius"/>
    </source>
</evidence>
<dbReference type="AlphaFoldDB" id="A0A841E5E2"/>
<feature type="transmembrane region" description="Helical" evidence="2">
    <location>
        <begin position="210"/>
        <end position="232"/>
    </location>
</feature>
<feature type="transmembrane region" description="Helical" evidence="2">
    <location>
        <begin position="66"/>
        <end position="90"/>
    </location>
</feature>
<feature type="domain" description="YdbS-like PH" evidence="3">
    <location>
        <begin position="465"/>
        <end position="539"/>
    </location>
</feature>
<accession>A0A841E5E2</accession>
<evidence type="ECO:0000259" key="3">
    <source>
        <dbReference type="Pfam" id="PF03703"/>
    </source>
</evidence>
<keyword evidence="2" id="KW-0472">Membrane</keyword>
<dbReference type="InterPro" id="IPR014529">
    <property type="entry name" value="UCP026631"/>
</dbReference>
<comment type="caution">
    <text evidence="4">The sequence shown here is derived from an EMBL/GenBank/DDBJ whole genome shotgun (WGS) entry which is preliminary data.</text>
</comment>
<keyword evidence="2" id="KW-1133">Transmembrane helix</keyword>
<feature type="transmembrane region" description="Helical" evidence="2">
    <location>
        <begin position="400"/>
        <end position="422"/>
    </location>
</feature>
<feature type="transmembrane region" description="Helical" evidence="2">
    <location>
        <begin position="260"/>
        <end position="279"/>
    </location>
</feature>
<dbReference type="Proteomes" id="UP000578077">
    <property type="component" value="Unassembled WGS sequence"/>
</dbReference>
<dbReference type="EMBL" id="JACHLY010000001">
    <property type="protein sequence ID" value="MBB5996373.1"/>
    <property type="molecule type" value="Genomic_DNA"/>
</dbReference>
<feature type="compositionally biased region" description="Low complexity" evidence="1">
    <location>
        <begin position="8"/>
        <end position="25"/>
    </location>
</feature>
<gene>
    <name evidence="4" type="ORF">HNR25_000124</name>
</gene>
<dbReference type="PANTHER" id="PTHR34473">
    <property type="entry name" value="UPF0699 TRANSMEMBRANE PROTEIN YDBS"/>
    <property type="match status" value="1"/>
</dbReference>
<organism evidence="4 5">
    <name type="scientific">Streptomonospora salina</name>
    <dbReference type="NCBI Taxonomy" id="104205"/>
    <lineage>
        <taxon>Bacteria</taxon>
        <taxon>Bacillati</taxon>
        <taxon>Actinomycetota</taxon>
        <taxon>Actinomycetes</taxon>
        <taxon>Streptosporangiales</taxon>
        <taxon>Nocardiopsidaceae</taxon>
        <taxon>Streptomonospora</taxon>
    </lineage>
</organism>
<dbReference type="InterPro" id="IPR005182">
    <property type="entry name" value="YdbS-like_PH"/>
</dbReference>
<keyword evidence="5" id="KW-1185">Reference proteome</keyword>
<dbReference type="RefSeq" id="WP_184632456.1">
    <property type="nucleotide sequence ID" value="NZ_JACHLY010000001.1"/>
</dbReference>
<sequence length="580" mass="59035">MSAHAPVPGADTDSAPDSAPDSDFGSGSGWRRLSPLTVWAWALGLGAVAVPGSAAGTVLVRLGGGSWLWVALIVLGAAAGTALPTAVAALRWSRTRYRISGRRLEIRTGVAAVSYRSVPRERIRSVDVAVPLWMRPLGLCALSIGTAEQAGSGGAQIRLSAVRRDEGERLRARLLLRDPADPAQAPAGSAGDGRSGAGTARELVRLRPVWLGYAPVSAAAPALGAAAVGAAFNVLSLAGRDRADAAVAAVYGQVLDRPLLLLPGVAAALLVGAAAAAAVQAEAWWGYRVDREPDGTLRLQRGLVTTTSLSLEERRLRGVELRRALPQRWFGAARVRAVATGLAAEGGRGDPVPRNALSPDLPHRRALALSAAVVGESESPAAAPLRSHPRAALRRRVVRALAGTAVAAAAGAGLAPAAQWALAQTPAGMRALAEADTATALAAGASAGALAVGPPLAGWAVSAYRGLGHTVLPGYLVTRTGAFVRTTVALRREGIIGWRISRSPFQRRAGLATVTATTAAGPGRFSVPDVALGTGLRLADASVPGLLGRFLVRPAAERFTGVGAAGSGRGAVSAGPPNGR</sequence>
<protein>
    <submittedName>
        <fullName evidence="4">Putative membrane protein</fullName>
    </submittedName>
</protein>
<name>A0A841E5E2_9ACTN</name>
<keyword evidence="2" id="KW-0812">Transmembrane</keyword>
<evidence type="ECO:0000313" key="5">
    <source>
        <dbReference type="Proteomes" id="UP000578077"/>
    </source>
</evidence>
<evidence type="ECO:0000256" key="1">
    <source>
        <dbReference type="SAM" id="MobiDB-lite"/>
    </source>
</evidence>
<evidence type="ECO:0000313" key="4">
    <source>
        <dbReference type="EMBL" id="MBB5996373.1"/>
    </source>
</evidence>
<feature type="domain" description="YdbS-like PH" evidence="3">
    <location>
        <begin position="92"/>
        <end position="173"/>
    </location>
</feature>
<dbReference type="Pfam" id="PF03703">
    <property type="entry name" value="bPH_2"/>
    <property type="match status" value="2"/>
</dbReference>